<dbReference type="GO" id="GO:0008194">
    <property type="term" value="F:UDP-glycosyltransferase activity"/>
    <property type="evidence" value="ECO:0007669"/>
    <property type="project" value="InterPro"/>
</dbReference>
<keyword evidence="2" id="KW-0328">Glycosyltransferase</keyword>
<dbReference type="SUPFAM" id="SSF53756">
    <property type="entry name" value="UDP-Glycosyltransferase/glycogen phosphorylase"/>
    <property type="match status" value="1"/>
</dbReference>
<dbReference type="InterPro" id="IPR002213">
    <property type="entry name" value="UDP_glucos_trans"/>
</dbReference>
<feature type="non-terminal residue" evidence="4">
    <location>
        <position position="1"/>
    </location>
</feature>
<name>N6TP61_DENPD</name>
<organism evidence="4">
    <name type="scientific">Dendroctonus ponderosae</name>
    <name type="common">Mountain pine beetle</name>
    <dbReference type="NCBI Taxonomy" id="77166"/>
    <lineage>
        <taxon>Eukaryota</taxon>
        <taxon>Metazoa</taxon>
        <taxon>Ecdysozoa</taxon>
        <taxon>Arthropoda</taxon>
        <taxon>Hexapoda</taxon>
        <taxon>Insecta</taxon>
        <taxon>Pterygota</taxon>
        <taxon>Neoptera</taxon>
        <taxon>Endopterygota</taxon>
        <taxon>Coleoptera</taxon>
        <taxon>Polyphaga</taxon>
        <taxon>Cucujiformia</taxon>
        <taxon>Curculionidae</taxon>
        <taxon>Scolytinae</taxon>
        <taxon>Dendroctonus</taxon>
    </lineage>
</organism>
<evidence type="ECO:0000313" key="4">
    <source>
        <dbReference type="EMBL" id="ENN79808.1"/>
    </source>
</evidence>
<sequence length="440" mass="50538">MHLTGKVWLQLVIIVNVVVAMDAAKILFLSCTPARSHQKPFQVVWRALSQRGHDVHVLTPNPLNDPTLNNLTEYDLSDFYEDLKAMKNDDIQYFLHRPTFFSSFVKDVVATKMFSRLYNKTINHQETRRLLRENDRFDAVIVEWIFPTLASIGAYYKAPIIGITSLGAPLVALDSLGNPSHPLVAPEMNLPLKRDLSIKERLLSVLYAFYVRLYYWVVVLPREDENVKKHLSSELPYIGDIAKSLSLLLMNRNPVFHRVVPLNPNTIDLGGISVLSPATSLDSSTEEAIAAHKPIIGIPFHSDQTTNVDTCAMYGMGKLLDMEDITIETLRSYILEIVNNPRYAENAKKLDELMKDQPQDGLDKAIWWIEYVIRHKGAKHLRSIAVDLPWWQYFLLDVFGFIFTVLLIFLLSVRFTLKLVFRLISYIRKPKEKSMKKKKQ</sequence>
<dbReference type="AlphaFoldDB" id="N6TP61"/>
<dbReference type="PANTHER" id="PTHR48043:SF159">
    <property type="entry name" value="EG:EG0003.4 PROTEIN-RELATED"/>
    <property type="match status" value="1"/>
</dbReference>
<dbReference type="Gene3D" id="3.40.50.2000">
    <property type="entry name" value="Glycogen Phosphorylase B"/>
    <property type="match status" value="2"/>
</dbReference>
<evidence type="ECO:0000256" key="3">
    <source>
        <dbReference type="ARBA" id="ARBA00022679"/>
    </source>
</evidence>
<dbReference type="EMBL" id="KB740637">
    <property type="protein sequence ID" value="ENN79808.1"/>
    <property type="molecule type" value="Genomic_DNA"/>
</dbReference>
<protein>
    <submittedName>
        <fullName evidence="4">Uncharacterized protein</fullName>
    </submittedName>
</protein>
<dbReference type="PANTHER" id="PTHR48043">
    <property type="entry name" value="EG:EG0003.4 PROTEIN-RELATED"/>
    <property type="match status" value="1"/>
</dbReference>
<reference evidence="4" key="1">
    <citation type="journal article" date="2013" name="Genome Biol.">
        <title>Draft genome of the mountain pine beetle, Dendroctonus ponderosae Hopkins, a major forest pest.</title>
        <authorList>
            <person name="Keeling C.I."/>
            <person name="Yuen M.M."/>
            <person name="Liao N.Y."/>
            <person name="Docking T.R."/>
            <person name="Chan S.K."/>
            <person name="Taylor G.A."/>
            <person name="Palmquist D.L."/>
            <person name="Jackman S.D."/>
            <person name="Nguyen A."/>
            <person name="Li M."/>
            <person name="Henderson H."/>
            <person name="Janes J.K."/>
            <person name="Zhao Y."/>
            <person name="Pandoh P."/>
            <person name="Moore R."/>
            <person name="Sperling F.A."/>
            <person name="Huber D.P."/>
            <person name="Birol I."/>
            <person name="Jones S.J."/>
            <person name="Bohlmann J."/>
        </authorList>
    </citation>
    <scope>NUCLEOTIDE SEQUENCE</scope>
</reference>
<comment type="similarity">
    <text evidence="1">Belongs to the UDP-glycosyltransferase family.</text>
</comment>
<accession>N6TP61</accession>
<keyword evidence="3" id="KW-0808">Transferase</keyword>
<dbReference type="OMA" id="IVEWIFP"/>
<dbReference type="InterPro" id="IPR050271">
    <property type="entry name" value="UDP-glycosyltransferase"/>
</dbReference>
<proteinExistence type="inferred from homology"/>
<gene>
    <name evidence="4" type="ORF">YQE_03749</name>
</gene>
<evidence type="ECO:0000256" key="2">
    <source>
        <dbReference type="ARBA" id="ARBA00022676"/>
    </source>
</evidence>
<dbReference type="OrthoDB" id="5835829at2759"/>
<evidence type="ECO:0000256" key="1">
    <source>
        <dbReference type="ARBA" id="ARBA00009995"/>
    </source>
</evidence>
<dbReference type="Pfam" id="PF00201">
    <property type="entry name" value="UDPGT"/>
    <property type="match status" value="1"/>
</dbReference>
<dbReference type="HOGENOM" id="CLU_012949_0_2_1"/>